<keyword evidence="1" id="KW-0813">Transport</keyword>
<dbReference type="GO" id="GO:0016887">
    <property type="term" value="F:ATP hydrolysis activity"/>
    <property type="evidence" value="ECO:0007669"/>
    <property type="project" value="InterPro"/>
</dbReference>
<reference evidence="12 13" key="1">
    <citation type="submission" date="2019-03" db="EMBL/GenBank/DDBJ databases">
        <title>Genomic Encyclopedia of Type Strains, Phase IV (KMG-IV): sequencing the most valuable type-strain genomes for metagenomic binning, comparative biology and taxonomic classification.</title>
        <authorList>
            <person name="Goeker M."/>
        </authorList>
    </citation>
    <scope>NUCLEOTIDE SEQUENCE [LARGE SCALE GENOMIC DNA]</scope>
    <source>
        <strain evidence="12 13">DSM 28231</strain>
    </source>
</reference>
<dbReference type="GO" id="GO:0140359">
    <property type="term" value="F:ABC-type transporter activity"/>
    <property type="evidence" value="ECO:0007669"/>
    <property type="project" value="InterPro"/>
</dbReference>
<keyword evidence="7" id="KW-1278">Translocase</keyword>
<feature type="domain" description="ABC transporter" evidence="10">
    <location>
        <begin position="1"/>
        <end position="229"/>
    </location>
</feature>
<evidence type="ECO:0000256" key="1">
    <source>
        <dbReference type="ARBA" id="ARBA00022448"/>
    </source>
</evidence>
<keyword evidence="3 9" id="KW-0500">Molybdenum</keyword>
<evidence type="ECO:0000313" key="12">
    <source>
        <dbReference type="EMBL" id="TCP13507.1"/>
    </source>
</evidence>
<dbReference type="InterPro" id="IPR003593">
    <property type="entry name" value="AAA+_ATPase"/>
</dbReference>
<evidence type="ECO:0000313" key="13">
    <source>
        <dbReference type="Proteomes" id="UP000294841"/>
    </source>
</evidence>
<proteinExistence type="predicted"/>
<evidence type="ECO:0000256" key="7">
    <source>
        <dbReference type="ARBA" id="ARBA00022967"/>
    </source>
</evidence>
<evidence type="ECO:0000256" key="8">
    <source>
        <dbReference type="ARBA" id="ARBA00023136"/>
    </source>
</evidence>
<gene>
    <name evidence="12" type="ORF">EV697_102393</name>
</gene>
<dbReference type="SUPFAM" id="SSF50331">
    <property type="entry name" value="MOP-like"/>
    <property type="match status" value="1"/>
</dbReference>
<dbReference type="InterPro" id="IPR027417">
    <property type="entry name" value="P-loop_NTPase"/>
</dbReference>
<accession>A0A4R2N1Q3</accession>
<dbReference type="InterPro" id="IPR004606">
    <property type="entry name" value="Mop_domain"/>
</dbReference>
<feature type="domain" description="Mop" evidence="11">
    <location>
        <begin position="289"/>
        <end position="352"/>
    </location>
</feature>
<dbReference type="OrthoDB" id="9802264at2"/>
<dbReference type="InterPro" id="IPR005116">
    <property type="entry name" value="Transp-assoc_OB_typ1"/>
</dbReference>
<dbReference type="PANTHER" id="PTHR43514:SF4">
    <property type="entry name" value="ABC TRANSPORTER I FAMILY MEMBER 10"/>
    <property type="match status" value="1"/>
</dbReference>
<keyword evidence="6 12" id="KW-0067">ATP-binding</keyword>
<dbReference type="SUPFAM" id="SSF52540">
    <property type="entry name" value="P-loop containing nucleoside triphosphate hydrolases"/>
    <property type="match status" value="1"/>
</dbReference>
<sequence>MLEIKIKKKLGHFDLIADLQIPAQGVTAIFGLSGSGKSSLINLVSGLSDPDEGHIRLNNRVLVDCSKKINISANHRHIGYVFQDARLFPHYSVKGNLTYGMRNVAKNEFDYIVELLGITHLLSRYPTTLSGGEKQRVAIGRALLTDPEILLMDEPLSSLDIPRKRELLDYLDRLSQEINIPILYVTHSLDELLRLAENVILLEDGKVKAYDKLEHIWQSEVFSVWKAENEQSAVMNLPVQLHHPIYKMTALAIGSQSLWVSRLSENLVDNMRICIYSSDVSISLLIPEKTSIRNILYGKITALFSLETKIELKVEVEGYVIWASISQWSCDELKLAIGQNVYLQIKAISVVK</sequence>
<keyword evidence="5" id="KW-0547">Nucleotide-binding</keyword>
<dbReference type="PROSITE" id="PS00211">
    <property type="entry name" value="ABC_TRANSPORTER_1"/>
    <property type="match status" value="1"/>
</dbReference>
<keyword evidence="8" id="KW-0472">Membrane</keyword>
<dbReference type="Gene3D" id="2.40.50.100">
    <property type="match status" value="1"/>
</dbReference>
<dbReference type="FunFam" id="3.40.50.300:FF:000634">
    <property type="entry name" value="Molybdenum import ATP-binding protein ModC"/>
    <property type="match status" value="1"/>
</dbReference>
<keyword evidence="4" id="KW-0997">Cell inner membrane</keyword>
<dbReference type="Gene3D" id="3.40.50.300">
    <property type="entry name" value="P-loop containing nucleotide triphosphate hydrolases"/>
    <property type="match status" value="1"/>
</dbReference>
<dbReference type="NCBIfam" id="NF008355">
    <property type="entry name" value="PRK11144.1"/>
    <property type="match status" value="1"/>
</dbReference>
<name>A0A4R2N1Q3_9PAST</name>
<protein>
    <submittedName>
        <fullName evidence="12">Molybdate transport system ATP-binding protein</fullName>
    </submittedName>
</protein>
<dbReference type="AlphaFoldDB" id="A0A4R2N1Q3"/>
<dbReference type="GO" id="GO:0005524">
    <property type="term" value="F:ATP binding"/>
    <property type="evidence" value="ECO:0007669"/>
    <property type="project" value="UniProtKB-KW"/>
</dbReference>
<dbReference type="InterPro" id="IPR003439">
    <property type="entry name" value="ABC_transporter-like_ATP-bd"/>
</dbReference>
<dbReference type="GO" id="GO:0015098">
    <property type="term" value="F:molybdate ion transmembrane transporter activity"/>
    <property type="evidence" value="ECO:0007669"/>
    <property type="project" value="InterPro"/>
</dbReference>
<dbReference type="InterPro" id="IPR011868">
    <property type="entry name" value="ModC_ABC_ATP-bd"/>
</dbReference>
<evidence type="ECO:0000256" key="3">
    <source>
        <dbReference type="ARBA" id="ARBA00022505"/>
    </source>
</evidence>
<dbReference type="PROSITE" id="PS50893">
    <property type="entry name" value="ABC_TRANSPORTER_2"/>
    <property type="match status" value="1"/>
</dbReference>
<dbReference type="Pfam" id="PF00005">
    <property type="entry name" value="ABC_tran"/>
    <property type="match status" value="1"/>
</dbReference>
<evidence type="ECO:0000256" key="2">
    <source>
        <dbReference type="ARBA" id="ARBA00022475"/>
    </source>
</evidence>
<organism evidence="12 13">
    <name type="scientific">Bisgaardia hudsonensis</name>
    <dbReference type="NCBI Taxonomy" id="109472"/>
    <lineage>
        <taxon>Bacteria</taxon>
        <taxon>Pseudomonadati</taxon>
        <taxon>Pseudomonadota</taxon>
        <taxon>Gammaproteobacteria</taxon>
        <taxon>Pasteurellales</taxon>
        <taxon>Pasteurellaceae</taxon>
        <taxon>Bisgaardia</taxon>
    </lineage>
</organism>
<dbReference type="InterPro" id="IPR017871">
    <property type="entry name" value="ABC_transporter-like_CS"/>
</dbReference>
<dbReference type="SMART" id="SM00382">
    <property type="entry name" value="AAA"/>
    <property type="match status" value="1"/>
</dbReference>
<dbReference type="NCBIfam" id="TIGR02142">
    <property type="entry name" value="modC_ABC"/>
    <property type="match status" value="1"/>
</dbReference>
<dbReference type="PROSITE" id="PS51866">
    <property type="entry name" value="MOP"/>
    <property type="match status" value="1"/>
</dbReference>
<keyword evidence="13" id="KW-1185">Reference proteome</keyword>
<evidence type="ECO:0000256" key="6">
    <source>
        <dbReference type="ARBA" id="ARBA00022840"/>
    </source>
</evidence>
<dbReference type="InterPro" id="IPR008995">
    <property type="entry name" value="Mo/tungstate-bd_C_term_dom"/>
</dbReference>
<dbReference type="GO" id="GO:0016020">
    <property type="term" value="C:membrane"/>
    <property type="evidence" value="ECO:0007669"/>
    <property type="project" value="InterPro"/>
</dbReference>
<dbReference type="RefSeq" id="WP_132023123.1">
    <property type="nucleotide sequence ID" value="NZ_CP016605.1"/>
</dbReference>
<evidence type="ECO:0000256" key="9">
    <source>
        <dbReference type="PROSITE-ProRule" id="PRU01213"/>
    </source>
</evidence>
<dbReference type="EMBL" id="SLXI01000002">
    <property type="protein sequence ID" value="TCP13507.1"/>
    <property type="molecule type" value="Genomic_DNA"/>
</dbReference>
<evidence type="ECO:0000256" key="5">
    <source>
        <dbReference type="ARBA" id="ARBA00022741"/>
    </source>
</evidence>
<evidence type="ECO:0000256" key="4">
    <source>
        <dbReference type="ARBA" id="ARBA00022519"/>
    </source>
</evidence>
<comment type="caution">
    <text evidence="12">The sequence shown here is derived from an EMBL/GenBank/DDBJ whole genome shotgun (WGS) entry which is preliminary data.</text>
</comment>
<evidence type="ECO:0000259" key="11">
    <source>
        <dbReference type="PROSITE" id="PS51866"/>
    </source>
</evidence>
<dbReference type="InterPro" id="IPR050334">
    <property type="entry name" value="Molybdenum_import_ModC"/>
</dbReference>
<evidence type="ECO:0000259" key="10">
    <source>
        <dbReference type="PROSITE" id="PS50893"/>
    </source>
</evidence>
<keyword evidence="2" id="KW-1003">Cell membrane</keyword>
<dbReference type="Proteomes" id="UP000294841">
    <property type="component" value="Unassembled WGS sequence"/>
</dbReference>
<dbReference type="PANTHER" id="PTHR43514">
    <property type="entry name" value="ABC TRANSPORTER I FAMILY MEMBER 10"/>
    <property type="match status" value="1"/>
</dbReference>
<dbReference type="Pfam" id="PF03459">
    <property type="entry name" value="TOBE"/>
    <property type="match status" value="1"/>
</dbReference>